<dbReference type="GO" id="GO:0030424">
    <property type="term" value="C:axon"/>
    <property type="evidence" value="ECO:0007669"/>
    <property type="project" value="TreeGrafter"/>
</dbReference>
<dbReference type="InterPro" id="IPR003598">
    <property type="entry name" value="Ig_sub2"/>
</dbReference>
<accession>A0AAV2TV63</accession>
<dbReference type="GO" id="GO:0098632">
    <property type="term" value="F:cell-cell adhesion mediator activity"/>
    <property type="evidence" value="ECO:0007669"/>
    <property type="project" value="TreeGrafter"/>
</dbReference>
<dbReference type="Pfam" id="PF13927">
    <property type="entry name" value="Ig_3"/>
    <property type="match status" value="1"/>
</dbReference>
<dbReference type="SUPFAM" id="SSF82895">
    <property type="entry name" value="TSP-1 type 1 repeat"/>
    <property type="match status" value="2"/>
</dbReference>
<dbReference type="Proteomes" id="UP001497525">
    <property type="component" value="Unassembled WGS sequence"/>
</dbReference>
<dbReference type="GO" id="GO:0007411">
    <property type="term" value="P:axon guidance"/>
    <property type="evidence" value="ECO:0007669"/>
    <property type="project" value="TreeGrafter"/>
</dbReference>
<dbReference type="InterPro" id="IPR013783">
    <property type="entry name" value="Ig-like_fold"/>
</dbReference>
<dbReference type="Gene3D" id="2.60.40.10">
    <property type="entry name" value="Immunoglobulins"/>
    <property type="match status" value="1"/>
</dbReference>
<dbReference type="InterPro" id="IPR036383">
    <property type="entry name" value="TSP1_rpt_sf"/>
</dbReference>
<dbReference type="PANTHER" id="PTHR10075">
    <property type="entry name" value="BASIGIN RELATED"/>
    <property type="match status" value="1"/>
</dbReference>
<organism evidence="4 5">
    <name type="scientific">Calicophoron daubneyi</name>
    <name type="common">Rumen fluke</name>
    <name type="synonym">Paramphistomum daubneyi</name>
    <dbReference type="NCBI Taxonomy" id="300641"/>
    <lineage>
        <taxon>Eukaryota</taxon>
        <taxon>Metazoa</taxon>
        <taxon>Spiralia</taxon>
        <taxon>Lophotrochozoa</taxon>
        <taxon>Platyhelminthes</taxon>
        <taxon>Trematoda</taxon>
        <taxon>Digenea</taxon>
        <taxon>Plagiorchiida</taxon>
        <taxon>Pronocephalata</taxon>
        <taxon>Paramphistomoidea</taxon>
        <taxon>Paramphistomidae</taxon>
        <taxon>Calicophoron</taxon>
    </lineage>
</organism>
<reference evidence="4" key="1">
    <citation type="submission" date="2024-06" db="EMBL/GenBank/DDBJ databases">
        <authorList>
            <person name="Liu X."/>
            <person name="Lenzi L."/>
            <person name="Haldenby T S."/>
            <person name="Uol C."/>
        </authorList>
    </citation>
    <scope>NUCLEOTIDE SEQUENCE</scope>
</reference>
<dbReference type="SMART" id="SM00408">
    <property type="entry name" value="IGc2"/>
    <property type="match status" value="1"/>
</dbReference>
<dbReference type="PROSITE" id="PS50835">
    <property type="entry name" value="IG_LIKE"/>
    <property type="match status" value="1"/>
</dbReference>
<evidence type="ECO:0000313" key="5">
    <source>
        <dbReference type="Proteomes" id="UP001497525"/>
    </source>
</evidence>
<evidence type="ECO:0000256" key="2">
    <source>
        <dbReference type="SAM" id="Phobius"/>
    </source>
</evidence>
<keyword evidence="2" id="KW-0812">Transmembrane</keyword>
<protein>
    <recommendedName>
        <fullName evidence="3">Ig-like domain-containing protein</fullName>
    </recommendedName>
</protein>
<dbReference type="InterPro" id="IPR003599">
    <property type="entry name" value="Ig_sub"/>
</dbReference>
<dbReference type="InterPro" id="IPR000884">
    <property type="entry name" value="TSP1_rpt"/>
</dbReference>
<evidence type="ECO:0000313" key="4">
    <source>
        <dbReference type="EMBL" id="CAL5140738.1"/>
    </source>
</evidence>
<evidence type="ECO:0000259" key="3">
    <source>
        <dbReference type="PROSITE" id="PS50835"/>
    </source>
</evidence>
<dbReference type="AlphaFoldDB" id="A0AAV2TV63"/>
<dbReference type="InterPro" id="IPR007110">
    <property type="entry name" value="Ig-like_dom"/>
</dbReference>
<gene>
    <name evidence="4" type="ORF">CDAUBV1_LOCUS16033</name>
</gene>
<proteinExistence type="predicted"/>
<keyword evidence="1" id="KW-0393">Immunoglobulin domain</keyword>
<dbReference type="PANTHER" id="PTHR10075:SF100">
    <property type="entry name" value="FASCICLIN-2"/>
    <property type="match status" value="1"/>
</dbReference>
<dbReference type="SMART" id="SM00409">
    <property type="entry name" value="IG"/>
    <property type="match status" value="1"/>
</dbReference>
<dbReference type="InterPro" id="IPR036179">
    <property type="entry name" value="Ig-like_dom_sf"/>
</dbReference>
<dbReference type="SUPFAM" id="SSF48726">
    <property type="entry name" value="Immunoglobulin"/>
    <property type="match status" value="1"/>
</dbReference>
<evidence type="ECO:0000256" key="1">
    <source>
        <dbReference type="ARBA" id="ARBA00023319"/>
    </source>
</evidence>
<feature type="transmembrane region" description="Helical" evidence="2">
    <location>
        <begin position="234"/>
        <end position="256"/>
    </location>
</feature>
<dbReference type="Gene3D" id="2.20.100.10">
    <property type="entry name" value="Thrombospondin type-1 (TSP1) repeat"/>
    <property type="match status" value="1"/>
</dbReference>
<dbReference type="GO" id="GO:0070593">
    <property type="term" value="P:dendrite self-avoidance"/>
    <property type="evidence" value="ECO:0007669"/>
    <property type="project" value="TreeGrafter"/>
</dbReference>
<keyword evidence="2" id="KW-0472">Membrane</keyword>
<dbReference type="EMBL" id="CAXLJL010000778">
    <property type="protein sequence ID" value="CAL5140738.1"/>
    <property type="molecule type" value="Genomic_DNA"/>
</dbReference>
<dbReference type="GO" id="GO:0007156">
    <property type="term" value="P:homophilic cell adhesion via plasma membrane adhesion molecules"/>
    <property type="evidence" value="ECO:0007669"/>
    <property type="project" value="TreeGrafter"/>
</dbReference>
<feature type="domain" description="Ig-like" evidence="3">
    <location>
        <begin position="5"/>
        <end position="127"/>
    </location>
</feature>
<sequence>MDIGKRFAKHPTSTRTSLGRSVVFVCEAPEGRPIPVIYWLKNGERLGGSAPDQLREINHTMQDSPSHHSEVSSIDRGVSKIDDRSEQEHNASSRLTIPAVQLGHEGTYVCVAENQAGRRFSHPAHLTIHADGAWSTWSAWSECPPECSPNKQYRKFDEQQQPVGNRFQFCPLFCQKFHSQRWRECNTPKPRGGGRACPGDLTQIASCLEICKKNVFDSPSDTHNSQMSAAEVTLLVGLVIAILIFLGAASVVVYVLTNRWSRNGFHFEKNESLVTCCPIVRLPKFTKPRHLQQPRSAEPPSTFCELKSNSLAQSELSLKTYRFNKRRMSDMNQPCQVIHLSDFANNNVRHAQGCHSDPDWRNSVPPAGYYYCEPKNLWPTAPGQNSQSQFPARSNIFMMYTPQNHPLCANPTNVIYSLPVPAPPREFDNGYGLGKPIESQSYVYIKNPLCESDVPKNAIAGEFSSW</sequence>
<keyword evidence="2" id="KW-1133">Transmembrane helix</keyword>
<dbReference type="PROSITE" id="PS50092">
    <property type="entry name" value="TSP1"/>
    <property type="match status" value="1"/>
</dbReference>
<comment type="caution">
    <text evidence="4">The sequence shown here is derived from an EMBL/GenBank/DDBJ whole genome shotgun (WGS) entry which is preliminary data.</text>
</comment>
<dbReference type="GO" id="GO:0005886">
    <property type="term" value="C:plasma membrane"/>
    <property type="evidence" value="ECO:0007669"/>
    <property type="project" value="TreeGrafter"/>
</dbReference>
<name>A0AAV2TV63_CALDB</name>